<dbReference type="RefSeq" id="WP_111897762.1">
    <property type="nucleotide sequence ID" value="NZ_CP033459.1"/>
</dbReference>
<evidence type="ECO:0000256" key="1">
    <source>
        <dbReference type="ARBA" id="ARBA00004442"/>
    </source>
</evidence>
<dbReference type="InterPro" id="IPR019734">
    <property type="entry name" value="TPR_rpt"/>
</dbReference>
<dbReference type="CDD" id="cd07185">
    <property type="entry name" value="OmpA_C-like"/>
    <property type="match status" value="1"/>
</dbReference>
<evidence type="ECO:0000256" key="2">
    <source>
        <dbReference type="ARBA" id="ARBA00023136"/>
    </source>
</evidence>
<dbReference type="GO" id="GO:0009279">
    <property type="term" value="C:cell outer membrane"/>
    <property type="evidence" value="ECO:0007669"/>
    <property type="project" value="UniProtKB-SubCell"/>
</dbReference>
<dbReference type="InterPro" id="IPR011042">
    <property type="entry name" value="6-blade_b-propeller_TolB-like"/>
</dbReference>
<feature type="compositionally biased region" description="Acidic residues" evidence="6">
    <location>
        <begin position="699"/>
        <end position="712"/>
    </location>
</feature>
<organism evidence="9 10">
    <name type="scientific">Pseudoprevotella muciniphila</name>
    <dbReference type="NCBI Taxonomy" id="2133944"/>
    <lineage>
        <taxon>Bacteria</taxon>
        <taxon>Pseudomonadati</taxon>
        <taxon>Bacteroidota</taxon>
        <taxon>Bacteroidia</taxon>
        <taxon>Bacteroidales</taxon>
        <taxon>Prevotellaceae</taxon>
        <taxon>Pseudoprevotella</taxon>
    </lineage>
</organism>
<dbReference type="PANTHER" id="PTHR30329">
    <property type="entry name" value="STATOR ELEMENT OF FLAGELLAR MOTOR COMPLEX"/>
    <property type="match status" value="1"/>
</dbReference>
<dbReference type="Gene3D" id="1.25.40.10">
    <property type="entry name" value="Tetratricopeptide repeat domain"/>
    <property type="match status" value="1"/>
</dbReference>
<dbReference type="Pfam" id="PF00691">
    <property type="entry name" value="OmpA"/>
    <property type="match status" value="1"/>
</dbReference>
<dbReference type="SUPFAM" id="SSF82171">
    <property type="entry name" value="DPP6 N-terminal domain-like"/>
    <property type="match status" value="1"/>
</dbReference>
<keyword evidence="10" id="KW-1185">Reference proteome</keyword>
<dbReference type="OrthoDB" id="1488841at2"/>
<dbReference type="EMBL" id="CP033459">
    <property type="protein sequence ID" value="QFQ11863.1"/>
    <property type="molecule type" value="Genomic_DNA"/>
</dbReference>
<proteinExistence type="predicted"/>
<dbReference type="AlphaFoldDB" id="A0A5P8E4D4"/>
<dbReference type="InterPro" id="IPR036737">
    <property type="entry name" value="OmpA-like_sf"/>
</dbReference>
<comment type="subcellular location">
    <subcellularLocation>
        <location evidence="1">Cell outer membrane</location>
    </subcellularLocation>
</comment>
<dbReference type="PRINTS" id="PR01021">
    <property type="entry name" value="OMPADOMAIN"/>
</dbReference>
<evidence type="ECO:0000256" key="7">
    <source>
        <dbReference type="SAM" id="SignalP"/>
    </source>
</evidence>
<feature type="region of interest" description="Disordered" evidence="6">
    <location>
        <begin position="684"/>
        <end position="712"/>
    </location>
</feature>
<evidence type="ECO:0000256" key="6">
    <source>
        <dbReference type="SAM" id="MobiDB-lite"/>
    </source>
</evidence>
<gene>
    <name evidence="9" type="ORF">C7Y71_001845</name>
</gene>
<dbReference type="Pfam" id="PF07676">
    <property type="entry name" value="PD40"/>
    <property type="match status" value="2"/>
</dbReference>
<protein>
    <recommendedName>
        <fullName evidence="8">OmpA-like domain-containing protein</fullName>
    </recommendedName>
</protein>
<evidence type="ECO:0000313" key="10">
    <source>
        <dbReference type="Proteomes" id="UP000249375"/>
    </source>
</evidence>
<keyword evidence="4" id="KW-0802">TPR repeat</keyword>
<dbReference type="SUPFAM" id="SSF48452">
    <property type="entry name" value="TPR-like"/>
    <property type="match status" value="1"/>
</dbReference>
<feature type="compositionally biased region" description="Basic and acidic residues" evidence="6">
    <location>
        <begin position="684"/>
        <end position="698"/>
    </location>
</feature>
<dbReference type="InterPro" id="IPR011990">
    <property type="entry name" value="TPR-like_helical_dom_sf"/>
</dbReference>
<dbReference type="PROSITE" id="PS51123">
    <property type="entry name" value="OMPA_2"/>
    <property type="match status" value="1"/>
</dbReference>
<keyword evidence="7" id="KW-0732">Signal</keyword>
<dbReference type="InterPro" id="IPR006665">
    <property type="entry name" value="OmpA-like"/>
</dbReference>
<feature type="repeat" description="TPR" evidence="4">
    <location>
        <begin position="96"/>
        <end position="129"/>
    </location>
</feature>
<dbReference type="Gene3D" id="3.30.1330.60">
    <property type="entry name" value="OmpA-like domain"/>
    <property type="match status" value="1"/>
</dbReference>
<feature type="signal peptide" evidence="7">
    <location>
        <begin position="1"/>
        <end position="23"/>
    </location>
</feature>
<name>A0A5P8E4D4_9BACT</name>
<dbReference type="InterPro" id="IPR006664">
    <property type="entry name" value="OMP_bac"/>
</dbReference>
<sequence>MRRLINLAYLLSLGVFLVSCATAERLQKRGDNFLALGEYAEASGQYKRAYNLTSPKDHEKRGFLQYRMAECFRKYGYTARAVGAYKSAARYNYTDTLTYYWEGEMLRKQGDYKGARKAYESQLEITPKHEGSLQGLTSCDISPDIKAAGSAYSVKIEPLFNGSRADYSPAFMGTEADQLYYSTTRSQATGDDYSGITGEMAADIYYSKKDDKGNWTRPEGAEGNLNSEFDEGACQFSADGKTMYLTICRTDADYPRMAEIWTASRSDATWAKPQQLKITSDTLSSYAHPAPSADGRWLYFVSDMPGGFGGLDIWRASLSSKGVGTVENLGPKINTKGDEMFPTTRYNGELYFSSNGKEGLGGLDIFKAVEDTVNKTWIVEHLPAPMNSNGDDFGMTFEGKHNRGYFSSNRSTGGRGWDKIYSFSYPERLTTVKGWVYEQDGYELTTAQVYMVGDDGTNEKVAVLSDGSFEREVKPGVNYVFLAVCNGFLNYQNELKVPEHLTEETQYVLQFPMPSMNIPVLVRNVFYEFDKADLTPESVEALDRLVKLLTQNKHITIELSSHCDYRGEDDYNLALSQRRAESVVNYLTEHGVSADRLQAKGYGEKRPKIVNKKLTETHTFLHTGDTLTLDYVLKLDSAKQEVCNALNRRTEFRVLRTTYGLFDEKGNVNVDAVKADVKNNAALKEEEDKEKAVGKKEEEEKEAEDEVFEYVE</sequence>
<evidence type="ECO:0000313" key="9">
    <source>
        <dbReference type="EMBL" id="QFQ11863.1"/>
    </source>
</evidence>
<evidence type="ECO:0000256" key="3">
    <source>
        <dbReference type="ARBA" id="ARBA00023237"/>
    </source>
</evidence>
<dbReference type="InterPro" id="IPR050330">
    <property type="entry name" value="Bact_OuterMem_StrucFunc"/>
</dbReference>
<dbReference type="Proteomes" id="UP000249375">
    <property type="component" value="Chromosome"/>
</dbReference>
<dbReference type="InterPro" id="IPR011659">
    <property type="entry name" value="WD40"/>
</dbReference>
<dbReference type="SUPFAM" id="SSF103088">
    <property type="entry name" value="OmpA-like"/>
    <property type="match status" value="1"/>
</dbReference>
<reference evidence="9 10" key="1">
    <citation type="submission" date="2018-11" db="EMBL/GenBank/DDBJ databases">
        <authorList>
            <person name="Na S.W."/>
            <person name="Baik M."/>
        </authorList>
    </citation>
    <scope>NUCLEOTIDE SEQUENCE [LARGE SCALE GENOMIC DNA]</scope>
    <source>
        <strain evidence="9 10">E39</strain>
    </source>
</reference>
<keyword evidence="3" id="KW-0998">Cell outer membrane</keyword>
<evidence type="ECO:0000256" key="5">
    <source>
        <dbReference type="PROSITE-ProRule" id="PRU00473"/>
    </source>
</evidence>
<evidence type="ECO:0000259" key="8">
    <source>
        <dbReference type="PROSITE" id="PS51123"/>
    </source>
</evidence>
<feature type="domain" description="OmpA-like" evidence="8">
    <location>
        <begin position="514"/>
        <end position="658"/>
    </location>
</feature>
<feature type="chain" id="PRO_5024404268" description="OmpA-like domain-containing protein" evidence="7">
    <location>
        <begin position="24"/>
        <end position="712"/>
    </location>
</feature>
<evidence type="ECO:0000256" key="4">
    <source>
        <dbReference type="PROSITE-ProRule" id="PRU00339"/>
    </source>
</evidence>
<keyword evidence="2 5" id="KW-0472">Membrane</keyword>
<dbReference type="PROSITE" id="PS51257">
    <property type="entry name" value="PROKAR_LIPOPROTEIN"/>
    <property type="match status" value="1"/>
</dbReference>
<dbReference type="PROSITE" id="PS50005">
    <property type="entry name" value="TPR"/>
    <property type="match status" value="1"/>
</dbReference>
<dbReference type="KEGG" id="alq:C7Y71_001845"/>
<dbReference type="Gene3D" id="2.120.10.30">
    <property type="entry name" value="TolB, C-terminal domain"/>
    <property type="match status" value="1"/>
</dbReference>
<dbReference type="PANTHER" id="PTHR30329:SF21">
    <property type="entry name" value="LIPOPROTEIN YIAD-RELATED"/>
    <property type="match status" value="1"/>
</dbReference>
<accession>A0A5P8E4D4</accession>